<dbReference type="InterPro" id="IPR019775">
    <property type="entry name" value="WD40_repeat_CS"/>
</dbReference>
<evidence type="ECO:0000256" key="4">
    <source>
        <dbReference type="ARBA" id="ARBA00022771"/>
    </source>
</evidence>
<dbReference type="KEGG" id="ehx:EMIHUDRAFT_260442"/>
<dbReference type="PROSITE" id="PS00678">
    <property type="entry name" value="WD_REPEATS_1"/>
    <property type="match status" value="1"/>
</dbReference>
<accession>R1FUC2</accession>
<dbReference type="PANTHER" id="PTHR46200">
    <property type="entry name" value="GATOR COMPLEX PROTEIN WDR24"/>
    <property type="match status" value="1"/>
</dbReference>
<dbReference type="EMBL" id="KB863677">
    <property type="protein sequence ID" value="EOD39291.1"/>
    <property type="molecule type" value="Genomic_DNA"/>
</dbReference>
<dbReference type="PROSITE" id="PS50294">
    <property type="entry name" value="WD_REPEATS_REGION"/>
    <property type="match status" value="1"/>
</dbReference>
<reference evidence="7" key="1">
    <citation type="submission" date="2012-07" db="EMBL/GenBank/DDBJ databases">
        <title>Genome variability drives Emilianias global distribution.</title>
        <authorList>
            <consortium name="DOE Joint Genome Institute"/>
            <person name="Read B."/>
            <person name="Kegel J."/>
            <person name="Klute M."/>
            <person name="Kuo A."/>
            <person name="Lefebvre S.C."/>
            <person name="Maumus F."/>
            <person name="Mayer C."/>
            <person name="Miller J."/>
            <person name="Allen A."/>
            <person name="Bidle K."/>
            <person name="Borodovsky M."/>
            <person name="Bowler C."/>
            <person name="Brownlee C."/>
            <person name="Claverie J.-M."/>
            <person name="Cock M."/>
            <person name="De Vargas C."/>
            <person name="Elias M."/>
            <person name="Frickenhaus S."/>
            <person name="Gladyshev V.N."/>
            <person name="Gonzalez K."/>
            <person name="Guda C."/>
            <person name="Hadaegh A."/>
            <person name="Herman E."/>
            <person name="Iglesias-Rodriguez D."/>
            <person name="Jones B."/>
            <person name="Lawson T."/>
            <person name="Leese F."/>
            <person name="Lin Y.-C."/>
            <person name="Lindquist E."/>
            <person name="Lobanov A."/>
            <person name="Lucas S."/>
            <person name="Malik S.-H.B."/>
            <person name="Marsh M.E."/>
            <person name="Mock T."/>
            <person name="Monier A."/>
            <person name="Moreau H."/>
            <person name="Mueller-Roeber B."/>
            <person name="Napier J."/>
            <person name="Ogata H."/>
            <person name="Parker M."/>
            <person name="Probert I."/>
            <person name="Quesneville H."/>
            <person name="Raines C."/>
            <person name="Rensing S."/>
            <person name="Riano-Pachon D.M."/>
            <person name="Richier S."/>
            <person name="Rokitta S."/>
            <person name="Salamov A."/>
            <person name="Sarno A.F."/>
            <person name="Schmutz J."/>
            <person name="Schroeder D."/>
            <person name="Shiraiwa Y."/>
            <person name="Soanes D.M."/>
            <person name="Valentin K."/>
            <person name="Van Der Giezen M."/>
            <person name="Van Der Peer Y."/>
            <person name="Vardi A."/>
            <person name="Verret F."/>
            <person name="Von Dassow P."/>
            <person name="Wheeler G."/>
            <person name="Williams B."/>
            <person name="Wilson W."/>
            <person name="Wolfe G."/>
            <person name="Wurch L.L."/>
            <person name="Young J."/>
            <person name="Dacks J.B."/>
            <person name="Delwiche C.F."/>
            <person name="Dyhrman S."/>
            <person name="Glockner G."/>
            <person name="John U."/>
            <person name="Richards T."/>
            <person name="Worden A.Z."/>
            <person name="Zhang X."/>
            <person name="Grigoriev I.V."/>
        </authorList>
    </citation>
    <scope>NUCLEOTIDE SEQUENCE</scope>
    <source>
        <strain evidence="7">CCMP1516</strain>
    </source>
</reference>
<dbReference type="InterPro" id="IPR037590">
    <property type="entry name" value="WDR24"/>
</dbReference>
<dbReference type="GO" id="GO:1904263">
    <property type="term" value="P:positive regulation of TORC1 signaling"/>
    <property type="evidence" value="ECO:0007669"/>
    <property type="project" value="TreeGrafter"/>
</dbReference>
<feature type="non-terminal residue" evidence="7">
    <location>
        <position position="131"/>
    </location>
</feature>
<evidence type="ECO:0000256" key="3">
    <source>
        <dbReference type="ARBA" id="ARBA00022737"/>
    </source>
</evidence>
<keyword evidence="4" id="KW-0863">Zinc-finger</keyword>
<keyword evidence="2" id="KW-0479">Metal-binding</keyword>
<gene>
    <name evidence="7" type="ORF">EMIHUDRAFT_260442</name>
</gene>
<dbReference type="SUPFAM" id="SSF50978">
    <property type="entry name" value="WD40 repeat-like"/>
    <property type="match status" value="1"/>
</dbReference>
<dbReference type="Gene3D" id="2.130.10.10">
    <property type="entry name" value="YVTN repeat-like/Quinoprotein amine dehydrogenase"/>
    <property type="match status" value="1"/>
</dbReference>
<organism evidence="7">
    <name type="scientific">Emiliania huxleyi</name>
    <name type="common">Coccolithophore</name>
    <name type="synonym">Pontosphaera huxleyi</name>
    <dbReference type="NCBI Taxonomy" id="2903"/>
    <lineage>
        <taxon>Eukaryota</taxon>
        <taxon>Haptista</taxon>
        <taxon>Haptophyta</taxon>
        <taxon>Prymnesiophyceae</taxon>
        <taxon>Isochrysidales</taxon>
        <taxon>Noelaerhabdaceae</taxon>
        <taxon>Emiliania</taxon>
    </lineage>
</organism>
<dbReference type="AlphaFoldDB" id="R1FUC2"/>
<evidence type="ECO:0000256" key="2">
    <source>
        <dbReference type="ARBA" id="ARBA00022723"/>
    </source>
</evidence>
<dbReference type="Pfam" id="PF00400">
    <property type="entry name" value="WD40"/>
    <property type="match status" value="1"/>
</dbReference>
<proteinExistence type="predicted"/>
<evidence type="ECO:0000313" key="7">
    <source>
        <dbReference type="EMBL" id="EOD39291.1"/>
    </source>
</evidence>
<dbReference type="GO" id="GO:0016239">
    <property type="term" value="P:positive regulation of macroautophagy"/>
    <property type="evidence" value="ECO:0007669"/>
    <property type="project" value="TreeGrafter"/>
</dbReference>
<dbReference type="PROSITE" id="PS50082">
    <property type="entry name" value="WD_REPEATS_2"/>
    <property type="match status" value="1"/>
</dbReference>
<evidence type="ECO:0000256" key="5">
    <source>
        <dbReference type="ARBA" id="ARBA00022833"/>
    </source>
</evidence>
<dbReference type="GeneID" id="17284563"/>
<dbReference type="SMART" id="SM00320">
    <property type="entry name" value="WD40"/>
    <property type="match status" value="2"/>
</dbReference>
<dbReference type="GO" id="GO:0005774">
    <property type="term" value="C:vacuolar membrane"/>
    <property type="evidence" value="ECO:0007669"/>
    <property type="project" value="TreeGrafter"/>
</dbReference>
<sequence length="131" mass="14070">MVVNSCAVSPDGSRVAVAGRELLRTYSLSGAAQQGVDLLAHTRKASSHSSNDVSWLSQRPAQLVTGSISGEVLLWDTTRRGSRLVRTMAGHGRAVNRVVCTSDEPPRLLSGSQDCTVRLWDLNVRNAAQLT</sequence>
<dbReference type="GO" id="GO:0005829">
    <property type="term" value="C:cytosol"/>
    <property type="evidence" value="ECO:0007669"/>
    <property type="project" value="TreeGrafter"/>
</dbReference>
<dbReference type="InterPro" id="IPR001680">
    <property type="entry name" value="WD40_rpt"/>
</dbReference>
<keyword evidence="1 6" id="KW-0853">WD repeat</keyword>
<protein>
    <submittedName>
        <fullName evidence="7">Uncharacterized protein</fullName>
    </submittedName>
</protein>
<keyword evidence="3" id="KW-0677">Repeat</keyword>
<evidence type="ECO:0000256" key="6">
    <source>
        <dbReference type="PROSITE-ProRule" id="PRU00221"/>
    </source>
</evidence>
<feature type="repeat" description="WD" evidence="6">
    <location>
        <begin position="88"/>
        <end position="130"/>
    </location>
</feature>
<dbReference type="GO" id="GO:0008270">
    <property type="term" value="F:zinc ion binding"/>
    <property type="evidence" value="ECO:0007669"/>
    <property type="project" value="UniProtKB-KW"/>
</dbReference>
<dbReference type="PANTHER" id="PTHR46200:SF1">
    <property type="entry name" value="GATOR COMPLEX PROTEIN WDR24"/>
    <property type="match status" value="1"/>
</dbReference>
<name>R1FUC2_EMIHU</name>
<dbReference type="RefSeq" id="XP_005791720.1">
    <property type="nucleotide sequence ID" value="XM_005791663.1"/>
</dbReference>
<keyword evidence="5" id="KW-0862">Zinc</keyword>
<evidence type="ECO:0000256" key="1">
    <source>
        <dbReference type="ARBA" id="ARBA00022574"/>
    </source>
</evidence>
<dbReference type="InterPro" id="IPR036322">
    <property type="entry name" value="WD40_repeat_dom_sf"/>
</dbReference>
<dbReference type="InterPro" id="IPR015943">
    <property type="entry name" value="WD40/YVTN_repeat-like_dom_sf"/>
</dbReference>
<dbReference type="HOGENOM" id="CLU_1943686_0_0_1"/>
<dbReference type="GO" id="GO:0061700">
    <property type="term" value="C:GATOR2 complex"/>
    <property type="evidence" value="ECO:0007669"/>
    <property type="project" value="TreeGrafter"/>
</dbReference>